<feature type="transmembrane region" description="Helical" evidence="1">
    <location>
        <begin position="109"/>
        <end position="129"/>
    </location>
</feature>
<dbReference type="AlphaFoldDB" id="A0A0G0JWE1"/>
<feature type="transmembrane region" description="Helical" evidence="1">
    <location>
        <begin position="231"/>
        <end position="253"/>
    </location>
</feature>
<dbReference type="STRING" id="1619036.US58_C0004G0011"/>
<keyword evidence="1" id="KW-0472">Membrane</keyword>
<dbReference type="PANTHER" id="PTHR36832:SF1">
    <property type="entry name" value="SLR1174 PROTEIN"/>
    <property type="match status" value="1"/>
</dbReference>
<evidence type="ECO:0000313" key="3">
    <source>
        <dbReference type="Proteomes" id="UP000034333"/>
    </source>
</evidence>
<feature type="transmembrane region" description="Helical" evidence="1">
    <location>
        <begin position="59"/>
        <end position="81"/>
    </location>
</feature>
<feature type="transmembrane region" description="Helical" evidence="1">
    <location>
        <begin position="180"/>
        <end position="202"/>
    </location>
</feature>
<name>A0A0G0JWE1_9BACT</name>
<evidence type="ECO:0008006" key="4">
    <source>
        <dbReference type="Google" id="ProtNLM"/>
    </source>
</evidence>
<reference evidence="2 3" key="1">
    <citation type="journal article" date="2015" name="Nature">
        <title>rRNA introns, odd ribosomes, and small enigmatic genomes across a large radiation of phyla.</title>
        <authorList>
            <person name="Brown C.T."/>
            <person name="Hug L.A."/>
            <person name="Thomas B.C."/>
            <person name="Sharon I."/>
            <person name="Castelle C.J."/>
            <person name="Singh A."/>
            <person name="Wilkins M.J."/>
            <person name="Williams K.H."/>
            <person name="Banfield J.F."/>
        </authorList>
    </citation>
    <scope>NUCLEOTIDE SEQUENCE [LARGE SCALE GENOMIC DNA]</scope>
</reference>
<feature type="transmembrane region" description="Helical" evidence="1">
    <location>
        <begin position="21"/>
        <end position="44"/>
    </location>
</feature>
<evidence type="ECO:0000313" key="2">
    <source>
        <dbReference type="EMBL" id="KKQ41174.1"/>
    </source>
</evidence>
<gene>
    <name evidence="2" type="ORF">US58_C0004G0011</name>
</gene>
<accession>A0A0G0JWE1</accession>
<keyword evidence="1" id="KW-1133">Transmembrane helix</keyword>
<dbReference type="InterPro" id="IPR010390">
    <property type="entry name" value="ABC-2_transporter-like"/>
</dbReference>
<sequence>MIKAFRQLTKTYIQQHLAYRMRMLIWFIADLSPFIIFPIIWLSIYKQNTSIAGFDRTAIITYYLITAFIVQTCTSHVGGIFQRNIVQGKLNIHLVRPLSFISFAFIHEFSYRLISFFPVTVLAIIIYIFFPDYFRLPSSPFTWILFALVCLIVLTMSHLLEMISGLTSFWFGENKALDNFIYFFYKVFSGAFAPLAFFPIVLQNIANCLPFKYLAYFPAQIFLEQIHGYELFYGLTLMIVWLLILALIVSFLWRRGLRQYDGSGI</sequence>
<dbReference type="Proteomes" id="UP000034333">
    <property type="component" value="Unassembled WGS sequence"/>
</dbReference>
<organism evidence="2 3">
    <name type="scientific">Candidatus Magasanikbacteria bacterium GW2011_GWA2_37_8</name>
    <dbReference type="NCBI Taxonomy" id="1619036"/>
    <lineage>
        <taxon>Bacteria</taxon>
        <taxon>Candidatus Magasanikiibacteriota</taxon>
    </lineage>
</organism>
<protein>
    <recommendedName>
        <fullName evidence="4">ABC-2 type transporter</fullName>
    </recommendedName>
</protein>
<comment type="caution">
    <text evidence="2">The sequence shown here is derived from an EMBL/GenBank/DDBJ whole genome shotgun (WGS) entry which is preliminary data.</text>
</comment>
<feature type="transmembrane region" description="Helical" evidence="1">
    <location>
        <begin position="141"/>
        <end position="160"/>
    </location>
</feature>
<dbReference type="PANTHER" id="PTHR36832">
    <property type="entry name" value="SLR1174 PROTEIN-RELATED"/>
    <property type="match status" value="1"/>
</dbReference>
<evidence type="ECO:0000256" key="1">
    <source>
        <dbReference type="SAM" id="Phobius"/>
    </source>
</evidence>
<proteinExistence type="predicted"/>
<keyword evidence="1" id="KW-0812">Transmembrane</keyword>
<dbReference type="EMBL" id="LBTN01000004">
    <property type="protein sequence ID" value="KKQ41174.1"/>
    <property type="molecule type" value="Genomic_DNA"/>
</dbReference>
<dbReference type="Pfam" id="PF06182">
    <property type="entry name" value="ABC2_membrane_6"/>
    <property type="match status" value="1"/>
</dbReference>